<protein>
    <submittedName>
        <fullName evidence="2">Uncharacterized protein</fullName>
    </submittedName>
</protein>
<keyword evidence="1" id="KW-0812">Transmembrane</keyword>
<organism evidence="2 3">
    <name type="scientific">Campylobacter geochelonis</name>
    <dbReference type="NCBI Taxonomy" id="1780362"/>
    <lineage>
        <taxon>Bacteria</taxon>
        <taxon>Pseudomonadati</taxon>
        <taxon>Campylobacterota</taxon>
        <taxon>Epsilonproteobacteria</taxon>
        <taxon>Campylobacterales</taxon>
        <taxon>Campylobacteraceae</taxon>
        <taxon>Campylobacter</taxon>
    </lineage>
</organism>
<feature type="transmembrane region" description="Helical" evidence="1">
    <location>
        <begin position="12"/>
        <end position="34"/>
    </location>
</feature>
<accession>A0A128EI90</accession>
<evidence type="ECO:0000313" key="2">
    <source>
        <dbReference type="EMBL" id="CZE48327.1"/>
    </source>
</evidence>
<sequence>MQTPVYEEFRKSWTAYVKSFIFFIILVILTVYLVQNSQNISKFTLSLSEKTGFMWINEWCKFALVVILLLLFLKLILNVLYIRSFKLYTDKSGVWLYSGIFPWSKGSSGIKWQDIEDASYYTGFVSWLCRSWTVQVTHRFTKSSSIYQNNMAKGQRAVEHINELHKHFFVGNSDEINYN</sequence>
<dbReference type="OrthoDB" id="9154303at2"/>
<feature type="transmembrane region" description="Helical" evidence="1">
    <location>
        <begin position="62"/>
        <end position="82"/>
    </location>
</feature>
<dbReference type="EMBL" id="FIZP01000007">
    <property type="protein sequence ID" value="CZE48327.1"/>
    <property type="molecule type" value="Genomic_DNA"/>
</dbReference>
<gene>
    <name evidence="2" type="ORF">ERS672216_01357</name>
</gene>
<dbReference type="Proteomes" id="UP000069632">
    <property type="component" value="Unassembled WGS sequence"/>
</dbReference>
<reference evidence="2 3" key="1">
    <citation type="submission" date="2016-02" db="EMBL/GenBank/DDBJ databases">
        <authorList>
            <consortium name="Pathogen Informatics"/>
        </authorList>
    </citation>
    <scope>NUCLEOTIDE SEQUENCE [LARGE SCALE GENOMIC DNA]</scope>
    <source>
        <strain evidence="2 3">RC20</strain>
    </source>
</reference>
<dbReference type="AlphaFoldDB" id="A0A128EI90"/>
<evidence type="ECO:0000313" key="3">
    <source>
        <dbReference type="Proteomes" id="UP000069632"/>
    </source>
</evidence>
<keyword evidence="1" id="KW-0472">Membrane</keyword>
<proteinExistence type="predicted"/>
<name>A0A128EI90_9BACT</name>
<keyword evidence="3" id="KW-1185">Reference proteome</keyword>
<evidence type="ECO:0000256" key="1">
    <source>
        <dbReference type="SAM" id="Phobius"/>
    </source>
</evidence>
<dbReference type="RefSeq" id="WP_075494419.1">
    <property type="nucleotide sequence ID" value="NZ_CP053844.1"/>
</dbReference>
<keyword evidence="1" id="KW-1133">Transmembrane helix</keyword>